<dbReference type="Gene3D" id="1.10.10.10">
    <property type="entry name" value="Winged helix-like DNA-binding domain superfamily/Winged helix DNA-binding domain"/>
    <property type="match status" value="1"/>
</dbReference>
<dbReference type="CDD" id="cd06171">
    <property type="entry name" value="Sigma70_r4"/>
    <property type="match status" value="1"/>
</dbReference>
<organism evidence="7 8">
    <name type="scientific">Brevundimonas mediterranea</name>
    <dbReference type="NCBI Taxonomy" id="74329"/>
    <lineage>
        <taxon>Bacteria</taxon>
        <taxon>Pseudomonadati</taxon>
        <taxon>Pseudomonadota</taxon>
        <taxon>Alphaproteobacteria</taxon>
        <taxon>Caulobacterales</taxon>
        <taxon>Caulobacteraceae</taxon>
        <taxon>Brevundimonas</taxon>
    </lineage>
</organism>
<dbReference type="InterPro" id="IPR013249">
    <property type="entry name" value="RNA_pol_sigma70_r4_t2"/>
</dbReference>
<dbReference type="InterPro" id="IPR013324">
    <property type="entry name" value="RNA_pol_sigma_r3/r4-like"/>
</dbReference>
<evidence type="ECO:0000256" key="3">
    <source>
        <dbReference type="ARBA" id="ARBA00023082"/>
    </source>
</evidence>
<keyword evidence="4" id="KW-0804">Transcription</keyword>
<proteinExistence type="inferred from homology"/>
<dbReference type="SUPFAM" id="SSF88659">
    <property type="entry name" value="Sigma3 and sigma4 domains of RNA polymerase sigma factors"/>
    <property type="match status" value="1"/>
</dbReference>
<comment type="caution">
    <text evidence="7">The sequence shown here is derived from an EMBL/GenBank/DDBJ whole genome shotgun (WGS) entry which is preliminary data.</text>
</comment>
<comment type="similarity">
    <text evidence="1">Belongs to the sigma-70 factor family. ECF subfamily.</text>
</comment>
<dbReference type="GO" id="GO:0016987">
    <property type="term" value="F:sigma factor activity"/>
    <property type="evidence" value="ECO:0007669"/>
    <property type="project" value="UniProtKB-KW"/>
</dbReference>
<dbReference type="RefSeq" id="WP_196066407.1">
    <property type="nucleotide sequence ID" value="NZ_UXHF01000066.1"/>
</dbReference>
<sequence>MMDSLHRRYHADLLKALRRRFGVDHDGLEDAIQTAFLRFGGLPDRRSVGNPRAFLLVMARNLVLNQMRHAAVAQRTLDQEAQVPLLPILEERTPESVLLERERHRRLNQAILDLPEEERSLLVMSRIEGMTYDEISKRTGRSQADISRRISRALSTLKARMTAELDRSVR</sequence>
<feature type="domain" description="RNA polymerase sigma factor 70 region 4 type 2" evidence="6">
    <location>
        <begin position="105"/>
        <end position="157"/>
    </location>
</feature>
<dbReference type="InterPro" id="IPR007627">
    <property type="entry name" value="RNA_pol_sigma70_r2"/>
</dbReference>
<dbReference type="InterPro" id="IPR039425">
    <property type="entry name" value="RNA_pol_sigma-70-like"/>
</dbReference>
<dbReference type="Proteomes" id="UP000289220">
    <property type="component" value="Unassembled WGS sequence"/>
</dbReference>
<dbReference type="SUPFAM" id="SSF88946">
    <property type="entry name" value="Sigma2 domain of RNA polymerase sigma factors"/>
    <property type="match status" value="1"/>
</dbReference>
<protein>
    <submittedName>
        <fullName evidence="7">Putative RNA polymerase sigma factor FecI</fullName>
    </submittedName>
</protein>
<dbReference type="InterPro" id="IPR014284">
    <property type="entry name" value="RNA_pol_sigma-70_dom"/>
</dbReference>
<keyword evidence="3" id="KW-0731">Sigma factor</keyword>
<dbReference type="PANTHER" id="PTHR43133">
    <property type="entry name" value="RNA POLYMERASE ECF-TYPE SIGMA FACTO"/>
    <property type="match status" value="1"/>
</dbReference>
<evidence type="ECO:0000259" key="5">
    <source>
        <dbReference type="Pfam" id="PF04542"/>
    </source>
</evidence>
<dbReference type="EMBL" id="UXHF01000066">
    <property type="protein sequence ID" value="VDC51321.1"/>
    <property type="molecule type" value="Genomic_DNA"/>
</dbReference>
<evidence type="ECO:0000313" key="7">
    <source>
        <dbReference type="EMBL" id="VDC51321.1"/>
    </source>
</evidence>
<evidence type="ECO:0000313" key="8">
    <source>
        <dbReference type="Proteomes" id="UP000289220"/>
    </source>
</evidence>
<dbReference type="Pfam" id="PF08281">
    <property type="entry name" value="Sigma70_r4_2"/>
    <property type="match status" value="1"/>
</dbReference>
<dbReference type="NCBIfam" id="TIGR02937">
    <property type="entry name" value="sigma70-ECF"/>
    <property type="match status" value="1"/>
</dbReference>
<dbReference type="PANTHER" id="PTHR43133:SF63">
    <property type="entry name" value="RNA POLYMERASE SIGMA FACTOR FECI-RELATED"/>
    <property type="match status" value="1"/>
</dbReference>
<dbReference type="Gene3D" id="1.10.1740.10">
    <property type="match status" value="1"/>
</dbReference>
<dbReference type="Pfam" id="PF04542">
    <property type="entry name" value="Sigma70_r2"/>
    <property type="match status" value="1"/>
</dbReference>
<dbReference type="GO" id="GO:0006352">
    <property type="term" value="P:DNA-templated transcription initiation"/>
    <property type="evidence" value="ECO:0007669"/>
    <property type="project" value="InterPro"/>
</dbReference>
<dbReference type="InterPro" id="IPR013325">
    <property type="entry name" value="RNA_pol_sigma_r2"/>
</dbReference>
<evidence type="ECO:0000259" key="6">
    <source>
        <dbReference type="Pfam" id="PF08281"/>
    </source>
</evidence>
<evidence type="ECO:0000256" key="1">
    <source>
        <dbReference type="ARBA" id="ARBA00010641"/>
    </source>
</evidence>
<reference evidence="7 8" key="1">
    <citation type="submission" date="2018-11" db="EMBL/GenBank/DDBJ databases">
        <authorList>
            <person name="Peiro R."/>
            <person name="Begona"/>
            <person name="Cbmso G."/>
            <person name="Lopez M."/>
            <person name="Gonzalez S."/>
            <person name="Sacristan E."/>
            <person name="Castillo E."/>
        </authorList>
    </citation>
    <scope>NUCLEOTIDE SEQUENCE [LARGE SCALE GENOMIC DNA]</scope>
    <source>
        <strain evidence="7">Brev_genome</strain>
    </source>
</reference>
<gene>
    <name evidence="7" type="primary">fecI_6</name>
    <name evidence="7" type="ORF">BREV_BREV_02673</name>
</gene>
<evidence type="ECO:0000256" key="4">
    <source>
        <dbReference type="ARBA" id="ARBA00023163"/>
    </source>
</evidence>
<keyword evidence="8" id="KW-1185">Reference proteome</keyword>
<name>A0A7Z8Y5I4_9CAUL</name>
<dbReference type="InterPro" id="IPR036388">
    <property type="entry name" value="WH-like_DNA-bd_sf"/>
</dbReference>
<dbReference type="GO" id="GO:0003677">
    <property type="term" value="F:DNA binding"/>
    <property type="evidence" value="ECO:0007669"/>
    <property type="project" value="InterPro"/>
</dbReference>
<keyword evidence="2" id="KW-0805">Transcription regulation</keyword>
<feature type="domain" description="RNA polymerase sigma-70 region 2" evidence="5">
    <location>
        <begin position="8"/>
        <end position="70"/>
    </location>
</feature>
<evidence type="ECO:0000256" key="2">
    <source>
        <dbReference type="ARBA" id="ARBA00023015"/>
    </source>
</evidence>
<dbReference type="AlphaFoldDB" id="A0A7Z8Y5I4"/>
<accession>A0A7Z8Y5I4</accession>